<dbReference type="SUPFAM" id="SSF50129">
    <property type="entry name" value="GroES-like"/>
    <property type="match status" value="1"/>
</dbReference>
<organism evidence="3 4">
    <name type="scientific">Plantibacter flavus</name>
    <dbReference type="NCBI Taxonomy" id="150123"/>
    <lineage>
        <taxon>Bacteria</taxon>
        <taxon>Bacillati</taxon>
        <taxon>Actinomycetota</taxon>
        <taxon>Actinomycetes</taxon>
        <taxon>Micrococcales</taxon>
        <taxon>Microbacteriaceae</taxon>
        <taxon>Plantibacter</taxon>
    </lineage>
</organism>
<name>A0A3N2C676_9MICO</name>
<accession>A0A3N2C676</accession>
<dbReference type="InterPro" id="IPR036291">
    <property type="entry name" value="NAD(P)-bd_dom_sf"/>
</dbReference>
<dbReference type="InterPro" id="IPR013154">
    <property type="entry name" value="ADH-like_N"/>
</dbReference>
<evidence type="ECO:0000313" key="4">
    <source>
        <dbReference type="Proteomes" id="UP000266915"/>
    </source>
</evidence>
<evidence type="ECO:0000256" key="1">
    <source>
        <dbReference type="ARBA" id="ARBA00022857"/>
    </source>
</evidence>
<dbReference type="PANTHER" id="PTHR44154:SF1">
    <property type="entry name" value="QUINONE OXIDOREDUCTASE"/>
    <property type="match status" value="1"/>
</dbReference>
<keyword evidence="4" id="KW-1185">Reference proteome</keyword>
<dbReference type="PANTHER" id="PTHR44154">
    <property type="entry name" value="QUINONE OXIDOREDUCTASE"/>
    <property type="match status" value="1"/>
</dbReference>
<dbReference type="SUPFAM" id="SSF51735">
    <property type="entry name" value="NAD(P)-binding Rossmann-fold domains"/>
    <property type="match status" value="1"/>
</dbReference>
<dbReference type="EMBL" id="RKHL01000001">
    <property type="protein sequence ID" value="ROR82794.1"/>
    <property type="molecule type" value="Genomic_DNA"/>
</dbReference>
<dbReference type="SMART" id="SM00829">
    <property type="entry name" value="PKS_ER"/>
    <property type="match status" value="1"/>
</dbReference>
<protein>
    <submittedName>
        <fullName evidence="3">NADPH:quinone reductase-like Zn-dependent oxidoreductase</fullName>
    </submittedName>
</protein>
<reference evidence="3 4" key="1">
    <citation type="submission" date="2018-11" db="EMBL/GenBank/DDBJ databases">
        <title>Sequencing the genomes of 1000 actinobacteria strains.</title>
        <authorList>
            <person name="Klenk H.-P."/>
        </authorList>
    </citation>
    <scope>NUCLEOTIDE SEQUENCE [LARGE SCALE GENOMIC DNA]</scope>
    <source>
        <strain evidence="3 4">DSM 14012</strain>
    </source>
</reference>
<dbReference type="Gene3D" id="3.90.180.10">
    <property type="entry name" value="Medium-chain alcohol dehydrogenases, catalytic domain"/>
    <property type="match status" value="1"/>
</dbReference>
<comment type="caution">
    <text evidence="3">The sequence shown here is derived from an EMBL/GenBank/DDBJ whole genome shotgun (WGS) entry which is preliminary data.</text>
</comment>
<sequence>MRSIVYSTNGDPSVLHLVERELPEPGPGEVRVKLAFSGVNPTDWKTRRGGGPSGGMPFPEVVPNLDGAGVIDAVGPATGDAATTTTFTVGDRVWVYLAAHESPLGTAQEFTVQPVSRVVPLPDAASFELGASLGVPAMTAHRALTVAQDGPTRLSPGALDGRTVLVQGGAGAVGNAAIQLARWAGATVISTISSDEKARLATAAGAHHVVNYREGDTAAAIREVAPDGVDLVVEVAIAQNLPLDQAVLAPRGTVVSYANNGGDSITLDIRPHMGLNTRLQFMLLYTVGDAALHAAAEDITAAIEDGALHVGEDHGLALTVFPLAETAAAHTAVEDDTVGKVLIDVTA</sequence>
<dbReference type="InterPro" id="IPR051603">
    <property type="entry name" value="Zinc-ADH_QOR/CCCR"/>
</dbReference>
<gene>
    <name evidence="3" type="ORF">EDD42_2890</name>
</gene>
<dbReference type="Proteomes" id="UP000266915">
    <property type="component" value="Unassembled WGS sequence"/>
</dbReference>
<keyword evidence="1" id="KW-0521">NADP</keyword>
<dbReference type="Pfam" id="PF08240">
    <property type="entry name" value="ADH_N"/>
    <property type="match status" value="1"/>
</dbReference>
<evidence type="ECO:0000259" key="2">
    <source>
        <dbReference type="SMART" id="SM00829"/>
    </source>
</evidence>
<dbReference type="InterPro" id="IPR020843">
    <property type="entry name" value="ER"/>
</dbReference>
<dbReference type="RefSeq" id="WP_085512676.1">
    <property type="nucleotide sequence ID" value="NZ_FXAP01000004.1"/>
</dbReference>
<feature type="domain" description="Enoyl reductase (ER)" evidence="2">
    <location>
        <begin position="10"/>
        <end position="343"/>
    </location>
</feature>
<proteinExistence type="predicted"/>
<dbReference type="GO" id="GO:0016491">
    <property type="term" value="F:oxidoreductase activity"/>
    <property type="evidence" value="ECO:0007669"/>
    <property type="project" value="InterPro"/>
</dbReference>
<dbReference type="InterPro" id="IPR013149">
    <property type="entry name" value="ADH-like_C"/>
</dbReference>
<dbReference type="CDD" id="cd08253">
    <property type="entry name" value="zeta_crystallin"/>
    <property type="match status" value="1"/>
</dbReference>
<dbReference type="AlphaFoldDB" id="A0A3N2C676"/>
<dbReference type="InterPro" id="IPR011032">
    <property type="entry name" value="GroES-like_sf"/>
</dbReference>
<dbReference type="Pfam" id="PF00107">
    <property type="entry name" value="ADH_zinc_N"/>
    <property type="match status" value="1"/>
</dbReference>
<evidence type="ECO:0000313" key="3">
    <source>
        <dbReference type="EMBL" id="ROR82794.1"/>
    </source>
</evidence>
<dbReference type="Gene3D" id="3.40.50.720">
    <property type="entry name" value="NAD(P)-binding Rossmann-like Domain"/>
    <property type="match status" value="1"/>
</dbReference>